<keyword evidence="2" id="KW-1185">Reference proteome</keyword>
<evidence type="ECO:0000313" key="1">
    <source>
        <dbReference type="EMBL" id="KAK8950722.1"/>
    </source>
</evidence>
<comment type="caution">
    <text evidence="1">The sequence shown here is derived from an EMBL/GenBank/DDBJ whole genome shotgun (WGS) entry which is preliminary data.</text>
</comment>
<reference evidence="1 2" key="1">
    <citation type="journal article" date="2022" name="Nat. Plants">
        <title>Genomes of leafy and leafless Platanthera orchids illuminate the evolution of mycoheterotrophy.</title>
        <authorList>
            <person name="Li M.H."/>
            <person name="Liu K.W."/>
            <person name="Li Z."/>
            <person name="Lu H.C."/>
            <person name="Ye Q.L."/>
            <person name="Zhang D."/>
            <person name="Wang J.Y."/>
            <person name="Li Y.F."/>
            <person name="Zhong Z.M."/>
            <person name="Liu X."/>
            <person name="Yu X."/>
            <person name="Liu D.K."/>
            <person name="Tu X.D."/>
            <person name="Liu B."/>
            <person name="Hao Y."/>
            <person name="Liao X.Y."/>
            <person name="Jiang Y.T."/>
            <person name="Sun W.H."/>
            <person name="Chen J."/>
            <person name="Chen Y.Q."/>
            <person name="Ai Y."/>
            <person name="Zhai J.W."/>
            <person name="Wu S.S."/>
            <person name="Zhou Z."/>
            <person name="Hsiao Y.Y."/>
            <person name="Wu W.L."/>
            <person name="Chen Y.Y."/>
            <person name="Lin Y.F."/>
            <person name="Hsu J.L."/>
            <person name="Li C.Y."/>
            <person name="Wang Z.W."/>
            <person name="Zhao X."/>
            <person name="Zhong W.Y."/>
            <person name="Ma X.K."/>
            <person name="Ma L."/>
            <person name="Huang J."/>
            <person name="Chen G.Z."/>
            <person name="Huang M.Z."/>
            <person name="Huang L."/>
            <person name="Peng D.H."/>
            <person name="Luo Y.B."/>
            <person name="Zou S.Q."/>
            <person name="Chen S.P."/>
            <person name="Lan S."/>
            <person name="Tsai W.C."/>
            <person name="Van de Peer Y."/>
            <person name="Liu Z.J."/>
        </authorList>
    </citation>
    <scope>NUCLEOTIDE SEQUENCE [LARGE SCALE GENOMIC DNA]</scope>
    <source>
        <strain evidence="1">Lor287</strain>
    </source>
</reference>
<sequence length="80" mass="9240">MELSRPRAVPAFDREARSPAMCLICSPEYLSGRPRRRFRFASACRLTLVLFFQGGGYFDVGRKWKEGFQHDILSQAWNLA</sequence>
<evidence type="ECO:0000313" key="2">
    <source>
        <dbReference type="Proteomes" id="UP001418222"/>
    </source>
</evidence>
<dbReference type="AlphaFoldDB" id="A0AAP0BTN1"/>
<accession>A0AAP0BTN1</accession>
<organism evidence="1 2">
    <name type="scientific">Platanthera zijinensis</name>
    <dbReference type="NCBI Taxonomy" id="2320716"/>
    <lineage>
        <taxon>Eukaryota</taxon>
        <taxon>Viridiplantae</taxon>
        <taxon>Streptophyta</taxon>
        <taxon>Embryophyta</taxon>
        <taxon>Tracheophyta</taxon>
        <taxon>Spermatophyta</taxon>
        <taxon>Magnoliopsida</taxon>
        <taxon>Liliopsida</taxon>
        <taxon>Asparagales</taxon>
        <taxon>Orchidaceae</taxon>
        <taxon>Orchidoideae</taxon>
        <taxon>Orchideae</taxon>
        <taxon>Orchidinae</taxon>
        <taxon>Platanthera</taxon>
    </lineage>
</organism>
<name>A0AAP0BTN1_9ASPA</name>
<dbReference type="Proteomes" id="UP001418222">
    <property type="component" value="Unassembled WGS sequence"/>
</dbReference>
<dbReference type="EMBL" id="JBBWWQ010000003">
    <property type="protein sequence ID" value="KAK8950722.1"/>
    <property type="molecule type" value="Genomic_DNA"/>
</dbReference>
<proteinExistence type="predicted"/>
<gene>
    <name evidence="1" type="ORF">KSP39_PZI004778</name>
</gene>
<protein>
    <submittedName>
        <fullName evidence="1">Uncharacterized protein</fullName>
    </submittedName>
</protein>